<dbReference type="EMBL" id="VYZI01000059">
    <property type="protein sequence ID" value="NWR71382.1"/>
    <property type="molecule type" value="Genomic_DNA"/>
</dbReference>
<dbReference type="PANTHER" id="PTHR10489:SF627">
    <property type="entry name" value="C-C CHEMOKINE RECEPTOR TYPE 8"/>
    <property type="match status" value="1"/>
</dbReference>
<dbReference type="AlphaFoldDB" id="A0A7K4ZJ00"/>
<dbReference type="GO" id="GO:0019957">
    <property type="term" value="F:C-C chemokine binding"/>
    <property type="evidence" value="ECO:0007669"/>
    <property type="project" value="TreeGrafter"/>
</dbReference>
<dbReference type="GO" id="GO:0009897">
    <property type="term" value="C:external side of plasma membrane"/>
    <property type="evidence" value="ECO:0007669"/>
    <property type="project" value="TreeGrafter"/>
</dbReference>
<dbReference type="PANTHER" id="PTHR10489">
    <property type="entry name" value="CELL ADHESION MOLECULE"/>
    <property type="match status" value="1"/>
</dbReference>
<sequence length="320" mass="36788">FPVLYSLLFVTGLVGNTLVIWVLIVFMKIRAMTDVYLLNLAISDLLFVFSLPFLVQYSIRIQWTFGNVMCKIISSAYFIGFYSSVFFITIMSVDRYLAIVRSIHARQVRTTAHGVVTSLVLWAVAILASVPDLFFFQETHYNNWTQCIHHYPDSNTGWKTFSNFEVNVLGWLIPVAVLIFCYHSILKHLQKCHTQNKYKAIKLVFVVVIAFFLFWTPVNIVLFLDSLRNMYIIDDCQTSQKLDLAMELAEALSFVHCCLNPVIYAFVGEKFKKHLCQAFRKYANFPLICKDYNAFNGRNRDKSSSLYTTSSQSSIVGSVL</sequence>
<organism evidence="12 13">
    <name type="scientific">Centropus unirufus</name>
    <dbReference type="NCBI Taxonomy" id="1118519"/>
    <lineage>
        <taxon>Eukaryota</taxon>
        <taxon>Metazoa</taxon>
        <taxon>Chordata</taxon>
        <taxon>Craniata</taxon>
        <taxon>Vertebrata</taxon>
        <taxon>Euteleostomi</taxon>
        <taxon>Archelosauria</taxon>
        <taxon>Archosauria</taxon>
        <taxon>Dinosauria</taxon>
        <taxon>Saurischia</taxon>
        <taxon>Theropoda</taxon>
        <taxon>Coelurosauria</taxon>
        <taxon>Aves</taxon>
        <taxon>Neognathae</taxon>
        <taxon>Neoaves</taxon>
        <taxon>Otidimorphae</taxon>
        <taxon>Cuculiformes</taxon>
        <taxon>Centropidae</taxon>
        <taxon>Centropus</taxon>
    </lineage>
</organism>
<gene>
    <name evidence="12" type="primary">Ccr8_1</name>
    <name evidence="12" type="ORF">CENUNI_R07789</name>
</gene>
<dbReference type="Pfam" id="PF00001">
    <property type="entry name" value="7tm_1"/>
    <property type="match status" value="1"/>
</dbReference>
<dbReference type="FunFam" id="1.20.1070.10:FF:000026">
    <property type="entry name" value="C-C chemokine receptor type 5"/>
    <property type="match status" value="1"/>
</dbReference>
<keyword evidence="3 9" id="KW-0812">Transmembrane</keyword>
<dbReference type="PROSITE" id="PS00237">
    <property type="entry name" value="G_PROTEIN_RECEP_F1_1"/>
    <property type="match status" value="1"/>
</dbReference>
<dbReference type="InterPro" id="IPR017452">
    <property type="entry name" value="GPCR_Rhodpsn_7TM"/>
</dbReference>
<feature type="transmembrane region" description="Helical" evidence="10">
    <location>
        <begin position="114"/>
        <end position="136"/>
    </location>
</feature>
<evidence type="ECO:0000313" key="12">
    <source>
        <dbReference type="EMBL" id="NWR71382.1"/>
    </source>
</evidence>
<evidence type="ECO:0000256" key="1">
    <source>
        <dbReference type="ARBA" id="ARBA00004651"/>
    </source>
</evidence>
<dbReference type="Proteomes" id="UP000517892">
    <property type="component" value="Unassembled WGS sequence"/>
</dbReference>
<keyword evidence="4 10" id="KW-1133">Transmembrane helix</keyword>
<dbReference type="SUPFAM" id="SSF81321">
    <property type="entry name" value="Family A G protein-coupled receptor-like"/>
    <property type="match status" value="1"/>
</dbReference>
<evidence type="ECO:0000256" key="9">
    <source>
        <dbReference type="RuleBase" id="RU000688"/>
    </source>
</evidence>
<dbReference type="InterPro" id="IPR050119">
    <property type="entry name" value="CCR1-9-like"/>
</dbReference>
<comment type="similarity">
    <text evidence="9">Belongs to the G-protein coupled receptor 1 family.</text>
</comment>
<keyword evidence="6 10" id="KW-0472">Membrane</keyword>
<protein>
    <submittedName>
        <fullName evidence="12">CCR8 protein</fullName>
    </submittedName>
</protein>
<evidence type="ECO:0000256" key="8">
    <source>
        <dbReference type="ARBA" id="ARBA00023224"/>
    </source>
</evidence>
<proteinExistence type="inferred from homology"/>
<evidence type="ECO:0000256" key="4">
    <source>
        <dbReference type="ARBA" id="ARBA00022989"/>
    </source>
</evidence>
<comment type="caution">
    <text evidence="12">The sequence shown here is derived from an EMBL/GenBank/DDBJ whole genome shotgun (WGS) entry which is preliminary data.</text>
</comment>
<keyword evidence="8 9" id="KW-0807">Transducer</keyword>
<dbReference type="GO" id="GO:0060326">
    <property type="term" value="P:cell chemotaxis"/>
    <property type="evidence" value="ECO:0007669"/>
    <property type="project" value="TreeGrafter"/>
</dbReference>
<evidence type="ECO:0000259" key="11">
    <source>
        <dbReference type="PROSITE" id="PS50262"/>
    </source>
</evidence>
<dbReference type="GO" id="GO:0019722">
    <property type="term" value="P:calcium-mediated signaling"/>
    <property type="evidence" value="ECO:0007669"/>
    <property type="project" value="TreeGrafter"/>
</dbReference>
<feature type="transmembrane region" description="Helical" evidence="10">
    <location>
        <begin position="201"/>
        <end position="224"/>
    </location>
</feature>
<keyword evidence="13" id="KW-1185">Reference proteome</keyword>
<feature type="transmembrane region" description="Helical" evidence="10">
    <location>
        <begin position="6"/>
        <end position="26"/>
    </location>
</feature>
<evidence type="ECO:0000256" key="2">
    <source>
        <dbReference type="ARBA" id="ARBA00022475"/>
    </source>
</evidence>
<evidence type="ECO:0000256" key="7">
    <source>
        <dbReference type="ARBA" id="ARBA00023170"/>
    </source>
</evidence>
<feature type="non-terminal residue" evidence="12">
    <location>
        <position position="320"/>
    </location>
</feature>
<evidence type="ECO:0000256" key="10">
    <source>
        <dbReference type="SAM" id="Phobius"/>
    </source>
</evidence>
<dbReference type="PRINTS" id="PR00237">
    <property type="entry name" value="GPCRRHODOPSN"/>
</dbReference>
<dbReference type="GO" id="GO:0007204">
    <property type="term" value="P:positive regulation of cytosolic calcium ion concentration"/>
    <property type="evidence" value="ECO:0007669"/>
    <property type="project" value="TreeGrafter"/>
</dbReference>
<keyword evidence="5 9" id="KW-0297">G-protein coupled receptor</keyword>
<evidence type="ECO:0000256" key="5">
    <source>
        <dbReference type="ARBA" id="ARBA00023040"/>
    </source>
</evidence>
<keyword evidence="7 9" id="KW-0675">Receptor</keyword>
<dbReference type="PRINTS" id="PR00657">
    <property type="entry name" value="CCCHEMOKINER"/>
</dbReference>
<feature type="non-terminal residue" evidence="12">
    <location>
        <position position="1"/>
    </location>
</feature>
<comment type="subcellular location">
    <subcellularLocation>
        <location evidence="1">Cell membrane</location>
        <topology evidence="1">Multi-pass membrane protein</topology>
    </subcellularLocation>
</comment>
<reference evidence="12 13" key="1">
    <citation type="submission" date="2019-09" db="EMBL/GenBank/DDBJ databases">
        <title>Bird 10,000 Genomes (B10K) Project - Family phase.</title>
        <authorList>
            <person name="Zhang G."/>
        </authorList>
    </citation>
    <scope>NUCLEOTIDE SEQUENCE [LARGE SCALE GENOMIC DNA]</scope>
    <source>
        <strain evidence="12">B10K-DU-017-25</strain>
        <tissue evidence="12">Mixed tissue sample</tissue>
    </source>
</reference>
<feature type="transmembrane region" description="Helical" evidence="10">
    <location>
        <begin position="244"/>
        <end position="267"/>
    </location>
</feature>
<evidence type="ECO:0000256" key="6">
    <source>
        <dbReference type="ARBA" id="ARBA00023136"/>
    </source>
</evidence>
<evidence type="ECO:0000256" key="3">
    <source>
        <dbReference type="ARBA" id="ARBA00022692"/>
    </source>
</evidence>
<dbReference type="PROSITE" id="PS50262">
    <property type="entry name" value="G_PROTEIN_RECEP_F1_2"/>
    <property type="match status" value="1"/>
</dbReference>
<feature type="domain" description="G-protein coupled receptors family 1 profile" evidence="11">
    <location>
        <begin position="15"/>
        <end position="264"/>
    </location>
</feature>
<feature type="transmembrane region" description="Helical" evidence="10">
    <location>
        <begin position="75"/>
        <end position="93"/>
    </location>
</feature>
<evidence type="ECO:0000313" key="13">
    <source>
        <dbReference type="Proteomes" id="UP000517892"/>
    </source>
</evidence>
<feature type="transmembrane region" description="Helical" evidence="10">
    <location>
        <begin position="168"/>
        <end position="189"/>
    </location>
</feature>
<dbReference type="OrthoDB" id="8951197at2759"/>
<dbReference type="Gene3D" id="1.20.1070.10">
    <property type="entry name" value="Rhodopsin 7-helix transmembrane proteins"/>
    <property type="match status" value="1"/>
</dbReference>
<dbReference type="GO" id="GO:0006955">
    <property type="term" value="P:immune response"/>
    <property type="evidence" value="ECO:0007669"/>
    <property type="project" value="TreeGrafter"/>
</dbReference>
<dbReference type="InterPro" id="IPR000355">
    <property type="entry name" value="Chemokine_rcpt"/>
</dbReference>
<accession>A0A7K4ZJ00</accession>
<dbReference type="GO" id="GO:0016493">
    <property type="term" value="F:C-C chemokine receptor activity"/>
    <property type="evidence" value="ECO:0007669"/>
    <property type="project" value="TreeGrafter"/>
</dbReference>
<name>A0A7K4ZJ00_9AVES</name>
<dbReference type="InterPro" id="IPR000276">
    <property type="entry name" value="GPCR_Rhodpsn"/>
</dbReference>
<keyword evidence="2" id="KW-1003">Cell membrane</keyword>
<feature type="transmembrane region" description="Helical" evidence="10">
    <location>
        <begin position="35"/>
        <end position="55"/>
    </location>
</feature>